<protein>
    <submittedName>
        <fullName evidence="2">Uncharacterized protein</fullName>
    </submittedName>
</protein>
<dbReference type="AlphaFoldDB" id="A0A7S4J7K8"/>
<gene>
    <name evidence="2" type="ORF">CPOL0286_LOCUS15372</name>
</gene>
<feature type="region of interest" description="Disordered" evidence="1">
    <location>
        <begin position="84"/>
        <end position="103"/>
    </location>
</feature>
<organism evidence="2">
    <name type="scientific">Prymnesium polylepis</name>
    <dbReference type="NCBI Taxonomy" id="72548"/>
    <lineage>
        <taxon>Eukaryota</taxon>
        <taxon>Haptista</taxon>
        <taxon>Haptophyta</taxon>
        <taxon>Prymnesiophyceae</taxon>
        <taxon>Prymnesiales</taxon>
        <taxon>Prymnesiaceae</taxon>
        <taxon>Prymnesium</taxon>
    </lineage>
</organism>
<dbReference type="EMBL" id="HBKO01033872">
    <property type="protein sequence ID" value="CAE2254923.1"/>
    <property type="molecule type" value="Transcribed_RNA"/>
</dbReference>
<evidence type="ECO:0000313" key="2">
    <source>
        <dbReference type="EMBL" id="CAE2254923.1"/>
    </source>
</evidence>
<proteinExistence type="predicted"/>
<reference evidence="2" key="1">
    <citation type="submission" date="2021-01" db="EMBL/GenBank/DDBJ databases">
        <authorList>
            <person name="Corre E."/>
            <person name="Pelletier E."/>
            <person name="Niang G."/>
            <person name="Scheremetjew M."/>
            <person name="Finn R."/>
            <person name="Kale V."/>
            <person name="Holt S."/>
            <person name="Cochrane G."/>
            <person name="Meng A."/>
            <person name="Brown T."/>
            <person name="Cohen L."/>
        </authorList>
    </citation>
    <scope>NUCLEOTIDE SEQUENCE</scope>
    <source>
        <strain evidence="2">UIO037</strain>
    </source>
</reference>
<accession>A0A7S4J7K8</accession>
<sequence length="103" mass="10741">MALARPGRAALGGGEVAHAAASASAVEVECVDDEAIRLNRVHYGAACTRNPPCGKMSFIPNEGELPRGCGSMLALPRTPGACARADERQRVSPPLARAWTRSS</sequence>
<evidence type="ECO:0000256" key="1">
    <source>
        <dbReference type="SAM" id="MobiDB-lite"/>
    </source>
</evidence>
<name>A0A7S4J7K8_9EUKA</name>